<feature type="compositionally biased region" description="Low complexity" evidence="2">
    <location>
        <begin position="25"/>
        <end position="36"/>
    </location>
</feature>
<evidence type="ECO:0008006" key="6">
    <source>
        <dbReference type="Google" id="ProtNLM"/>
    </source>
</evidence>
<dbReference type="Gene3D" id="2.60.40.1650">
    <property type="entry name" value="Porin MspA (Ig-like beta-sandwich domain)"/>
    <property type="match status" value="2"/>
</dbReference>
<accession>A0A1Z4EYK6</accession>
<dbReference type="SUPFAM" id="SSF56959">
    <property type="entry name" value="Leukocidin-like"/>
    <property type="match status" value="1"/>
</dbReference>
<organism evidence="4 5">
    <name type="scientific">[Mycobacterium] stephanolepidis</name>
    <dbReference type="NCBI Taxonomy" id="1520670"/>
    <lineage>
        <taxon>Bacteria</taxon>
        <taxon>Bacillati</taxon>
        <taxon>Actinomycetota</taxon>
        <taxon>Actinomycetes</taxon>
        <taxon>Mycobacteriales</taxon>
        <taxon>Mycobacteriaceae</taxon>
        <taxon>Mycobacteroides</taxon>
    </lineage>
</organism>
<feature type="chain" id="PRO_5012893478" description="MspA protein" evidence="3">
    <location>
        <begin position="24"/>
        <end position="233"/>
    </location>
</feature>
<evidence type="ECO:0000313" key="4">
    <source>
        <dbReference type="EMBL" id="BAX98056.1"/>
    </source>
</evidence>
<gene>
    <name evidence="4" type="ORF">MSTE_02747</name>
</gene>
<evidence type="ECO:0000256" key="2">
    <source>
        <dbReference type="SAM" id="MobiDB-lite"/>
    </source>
</evidence>
<proteinExistence type="predicted"/>
<dbReference type="AlphaFoldDB" id="A0A1Z4EYK6"/>
<dbReference type="KEGG" id="mste:MSTE_02747"/>
<evidence type="ECO:0000313" key="5">
    <source>
        <dbReference type="Proteomes" id="UP000217954"/>
    </source>
</evidence>
<dbReference type="RefSeq" id="WP_096501930.1">
    <property type="nucleotide sequence ID" value="NZ_AP018165.1"/>
</dbReference>
<sequence length="233" mass="23086">MLKSLVTLTAVCALAATAPLALAEPGDDPAPVQPVADAPPPPPGDTGAMPSAEPGTLSTPDGWILAVAGKDESLLPVAPLTTALSSREYIVGGTFIGGVKGSGKTKLAGGTLEAGYQIGCGINGGPVELMGGAGITPGIGAGLNNTGLASASASVGVSVVGQIKVGLRPGTVTIVPVNKKTFEGTTTRTTITGFRIKIDGCVGQSFIRSYATFTSSTENTDDVVTYMGVTKAV</sequence>
<keyword evidence="1 3" id="KW-0732">Signal</keyword>
<evidence type="ECO:0000256" key="1">
    <source>
        <dbReference type="ARBA" id="ARBA00022729"/>
    </source>
</evidence>
<reference evidence="5" key="1">
    <citation type="journal article" date="2017" name="Genome Announc.">
        <title>Complete Genome Sequence of Mycobacterium stephanolepidis.</title>
        <authorList>
            <person name="Fukano H."/>
            <person name="Yoshida M."/>
            <person name="Katayama Y."/>
            <person name="Omatsu T."/>
            <person name="Mizutani T."/>
            <person name="Kurata O."/>
            <person name="Wada S."/>
            <person name="Hoshino Y."/>
        </authorList>
    </citation>
    <scope>NUCLEOTIDE SEQUENCE [LARGE SCALE GENOMIC DNA]</scope>
    <source>
        <strain evidence="5">NJB0901</strain>
    </source>
</reference>
<reference evidence="4 5" key="2">
    <citation type="journal article" date="2017" name="Int. J. Syst. Evol. Microbiol.">
        <title>Mycobacterium stephanolepidis sp. nov., a rapidly growing species related to Mycobacterium chelonae, isolated from marine teleost fish, Stephanolepis cirrhifer.</title>
        <authorList>
            <person name="Fukano H."/>
            <person name="Wada S."/>
            <person name="Kurata O."/>
            <person name="Katayama K."/>
            <person name="Fujiwara N."/>
            <person name="Hoshino Y."/>
        </authorList>
    </citation>
    <scope>NUCLEOTIDE SEQUENCE [LARGE SCALE GENOMIC DNA]</scope>
    <source>
        <strain evidence="4 5">NJB0901</strain>
    </source>
</reference>
<dbReference type="EMBL" id="AP018165">
    <property type="protein sequence ID" value="BAX98056.1"/>
    <property type="molecule type" value="Genomic_DNA"/>
</dbReference>
<feature type="region of interest" description="Disordered" evidence="2">
    <location>
        <begin position="25"/>
        <end position="55"/>
    </location>
</feature>
<keyword evidence="5" id="KW-1185">Reference proteome</keyword>
<name>A0A1Z4EYK6_9MYCO</name>
<dbReference type="Proteomes" id="UP000217954">
    <property type="component" value="Chromosome"/>
</dbReference>
<evidence type="ECO:0000256" key="3">
    <source>
        <dbReference type="SAM" id="SignalP"/>
    </source>
</evidence>
<dbReference type="InterPro" id="IPR036435">
    <property type="entry name" value="Leukocidin/porin_MspA_sf"/>
</dbReference>
<dbReference type="InterPro" id="IPR015286">
    <property type="entry name" value="Porin_fam_mycobact-type"/>
</dbReference>
<dbReference type="OrthoDB" id="4748350at2"/>
<protein>
    <recommendedName>
        <fullName evidence="6">MspA protein</fullName>
    </recommendedName>
</protein>
<feature type="signal peptide" evidence="3">
    <location>
        <begin position="1"/>
        <end position="23"/>
    </location>
</feature>
<dbReference type="Pfam" id="PF09203">
    <property type="entry name" value="MspA"/>
    <property type="match status" value="1"/>
</dbReference>